<evidence type="ECO:0008006" key="11">
    <source>
        <dbReference type="Google" id="ProtNLM"/>
    </source>
</evidence>
<dbReference type="GO" id="GO:0016705">
    <property type="term" value="F:oxidoreductase activity, acting on paired donors, with incorporation or reduction of molecular oxygen"/>
    <property type="evidence" value="ECO:0007669"/>
    <property type="project" value="InterPro"/>
</dbReference>
<evidence type="ECO:0000256" key="1">
    <source>
        <dbReference type="ARBA" id="ARBA00001971"/>
    </source>
</evidence>
<dbReference type="GO" id="GO:0004497">
    <property type="term" value="F:monooxygenase activity"/>
    <property type="evidence" value="ECO:0007669"/>
    <property type="project" value="InterPro"/>
</dbReference>
<dbReference type="Proteomes" id="UP000288859">
    <property type="component" value="Unassembled WGS sequence"/>
</dbReference>
<evidence type="ECO:0000313" key="10">
    <source>
        <dbReference type="Proteomes" id="UP000288859"/>
    </source>
</evidence>
<dbReference type="InterPro" id="IPR000873">
    <property type="entry name" value="AMP-dep_synth/lig_dom"/>
</dbReference>
<dbReference type="AlphaFoldDB" id="A0A438NC56"/>
<dbReference type="PANTHER" id="PTHR24096:SF265">
    <property type="entry name" value="ENZYME, PUTATIVE (AFU_ORTHOLOGUE AFUA_5G14270)-RELATED"/>
    <property type="match status" value="1"/>
</dbReference>
<feature type="domain" description="AMP-binding enzyme C-terminal" evidence="8">
    <location>
        <begin position="453"/>
        <end position="527"/>
    </location>
</feature>
<dbReference type="Pfam" id="PF00067">
    <property type="entry name" value="p450"/>
    <property type="match status" value="1"/>
</dbReference>
<dbReference type="VEuPathDB" id="FungiDB:PV10_02728"/>
<evidence type="ECO:0000256" key="3">
    <source>
        <dbReference type="ARBA" id="ARBA00022723"/>
    </source>
</evidence>
<sequence>MSVTKDVLSFTFDDPQYSKDKPIFIDPEDNSRHYTYATARKTVTQLIAGLKASGVRPGDVVCIHSFNSILYPLLILAIIGAGGRSTGTNPSYTKAELNHAIKLAKAKFIFAEPEILPNMLDALRNNNIDVGKGLFVLDTLPSQKVPPNLQSWRSLLQYGSEEWVRFDDEQKSRNEVAQLYYTSGTTGLPKCAMTSHRNLTAQHQMFFEANPRDYPYRVALCMPFFHVGIAPQVFMSVIKEGREAYVMRRFDLIPYLNFHAKYQLTEIFSVPPMINAIVMSGLADPKSNNYRKDCSLKSVRNGTVGAAPCSGDLQRRFNELLGDGATFTQVWGMTETTTMYNIVPWDVARKCSRGELDAWGNVGVPLPGNTAKLVDLEGNDVTEQGRGEYCVKGPTVVLGYFENEKATAESWDSEGYYKTGDVMQVDKKTGMMYCVERVKELIKVRGFQVAPAELEGALTEHQDIVDAAVIGITLQDGTEVPKAYVVKRPNSSLTEEQVYQHMRARLAGYKQLGLVQFVEDIPKLPSGELELIFNHIMKTKTKRYPLYERHQHSTMGFQVGVGVTLALILAVLYEYLIYPAFLSPLAKIPNAHWSSGFSPAWLLWMKWTQQENRQVYRLHMSKGAAIRLAPNLISVNGFEDGIKTIYQGGFPKPPAFYFNGFAVYGIGNLFTIEDNDVHLAQKRLLSPTFTKTFIMSSQTLRAATREILFRRTLPLIFEAARAGTALEMIELDYSYFLDTFTHWQFGRSIGSNLVRDLKERRLYLDGFFSISHYTFWQYNFPRLANNLRRIGVYLIPKKVDTDFQKVEEWNLQKCDEAQQLLAAKKNISFDDQPTVFERAYAVMSNVNSEPGRYPQRIELASEMFSLNSGAFETSGNTSTYMFYELSRHPEWQHKLREEVLALPKPLVYTHGKDIELNDLADARDLDTLPILQAIIMETMRLWPSVPGGQPRMAPKPCSLGGYNDIPTGTVVQSYACVLHRTPEVFPDPDQWRPERWLEAGKDELTMMKRWFWGFGSGGRGCLGMNVATYSIKFLFASVYTNFTTSIHDCGDMTPVDNYLAGPKGHRVEIKFHPIA</sequence>
<evidence type="ECO:0000259" key="8">
    <source>
        <dbReference type="Pfam" id="PF13193"/>
    </source>
</evidence>
<gene>
    <name evidence="9" type="ORF">B0A52_03010</name>
</gene>
<keyword evidence="5 6" id="KW-0408">Iron</keyword>
<proteinExistence type="inferred from homology"/>
<dbReference type="Gene3D" id="3.40.50.12780">
    <property type="entry name" value="N-terminal domain of ligase-like"/>
    <property type="match status" value="1"/>
</dbReference>
<dbReference type="CDD" id="cd11059">
    <property type="entry name" value="CYP_fungal"/>
    <property type="match status" value="1"/>
</dbReference>
<keyword evidence="4" id="KW-0560">Oxidoreductase</keyword>
<protein>
    <recommendedName>
        <fullName evidence="11">AMP-dependent synthetase/ligase domain-containing protein</fullName>
    </recommendedName>
</protein>
<dbReference type="InterPro" id="IPR020845">
    <property type="entry name" value="AMP-binding_CS"/>
</dbReference>
<dbReference type="InterPro" id="IPR001128">
    <property type="entry name" value="Cyt_P450"/>
</dbReference>
<dbReference type="InterPro" id="IPR036396">
    <property type="entry name" value="Cyt_P450_sf"/>
</dbReference>
<comment type="caution">
    <text evidence="9">The sequence shown here is derived from an EMBL/GenBank/DDBJ whole genome shotgun (WGS) entry which is preliminary data.</text>
</comment>
<dbReference type="InterPro" id="IPR017972">
    <property type="entry name" value="Cyt_P450_CS"/>
</dbReference>
<dbReference type="GO" id="GO:0016405">
    <property type="term" value="F:CoA-ligase activity"/>
    <property type="evidence" value="ECO:0007669"/>
    <property type="project" value="TreeGrafter"/>
</dbReference>
<dbReference type="InterPro" id="IPR045851">
    <property type="entry name" value="AMP-bd_C_sf"/>
</dbReference>
<name>A0A438NC56_EXOME</name>
<evidence type="ECO:0000313" key="9">
    <source>
        <dbReference type="EMBL" id="RVX73368.1"/>
    </source>
</evidence>
<evidence type="ECO:0000256" key="4">
    <source>
        <dbReference type="ARBA" id="ARBA00023002"/>
    </source>
</evidence>
<dbReference type="Gene3D" id="1.10.630.10">
    <property type="entry name" value="Cytochrome P450"/>
    <property type="match status" value="1"/>
</dbReference>
<dbReference type="InterPro" id="IPR042099">
    <property type="entry name" value="ANL_N_sf"/>
</dbReference>
<dbReference type="OrthoDB" id="1470350at2759"/>
<dbReference type="SUPFAM" id="SSF56801">
    <property type="entry name" value="Acetyl-CoA synthetase-like"/>
    <property type="match status" value="1"/>
</dbReference>
<dbReference type="Gene3D" id="3.30.300.30">
    <property type="match status" value="1"/>
</dbReference>
<dbReference type="Pfam" id="PF00501">
    <property type="entry name" value="AMP-binding"/>
    <property type="match status" value="1"/>
</dbReference>
<evidence type="ECO:0000256" key="5">
    <source>
        <dbReference type="ARBA" id="ARBA00023004"/>
    </source>
</evidence>
<dbReference type="GO" id="GO:0020037">
    <property type="term" value="F:heme binding"/>
    <property type="evidence" value="ECO:0007669"/>
    <property type="project" value="InterPro"/>
</dbReference>
<dbReference type="InterPro" id="IPR002403">
    <property type="entry name" value="Cyt_P450_E_grp-IV"/>
</dbReference>
<dbReference type="SUPFAM" id="SSF48264">
    <property type="entry name" value="Cytochrome P450"/>
    <property type="match status" value="1"/>
</dbReference>
<dbReference type="PROSITE" id="PS00455">
    <property type="entry name" value="AMP_BINDING"/>
    <property type="match status" value="1"/>
</dbReference>
<dbReference type="EMBL" id="NAJM01000008">
    <property type="protein sequence ID" value="RVX73368.1"/>
    <property type="molecule type" value="Genomic_DNA"/>
</dbReference>
<dbReference type="VEuPathDB" id="FungiDB:PV10_02727"/>
<dbReference type="GO" id="GO:0019748">
    <property type="term" value="P:secondary metabolic process"/>
    <property type="evidence" value="ECO:0007669"/>
    <property type="project" value="TreeGrafter"/>
</dbReference>
<organism evidence="9 10">
    <name type="scientific">Exophiala mesophila</name>
    <name type="common">Black yeast-like fungus</name>
    <dbReference type="NCBI Taxonomy" id="212818"/>
    <lineage>
        <taxon>Eukaryota</taxon>
        <taxon>Fungi</taxon>
        <taxon>Dikarya</taxon>
        <taxon>Ascomycota</taxon>
        <taxon>Pezizomycotina</taxon>
        <taxon>Eurotiomycetes</taxon>
        <taxon>Chaetothyriomycetidae</taxon>
        <taxon>Chaetothyriales</taxon>
        <taxon>Herpotrichiellaceae</taxon>
        <taxon>Exophiala</taxon>
    </lineage>
</organism>
<evidence type="ECO:0000256" key="2">
    <source>
        <dbReference type="ARBA" id="ARBA00010617"/>
    </source>
</evidence>
<evidence type="ECO:0000256" key="6">
    <source>
        <dbReference type="PIRSR" id="PIRSR602403-1"/>
    </source>
</evidence>
<evidence type="ECO:0000259" key="7">
    <source>
        <dbReference type="Pfam" id="PF00501"/>
    </source>
</evidence>
<dbReference type="PROSITE" id="PS00086">
    <property type="entry name" value="CYTOCHROME_P450"/>
    <property type="match status" value="1"/>
</dbReference>
<dbReference type="PRINTS" id="PR00465">
    <property type="entry name" value="EP450IV"/>
</dbReference>
<keyword evidence="6" id="KW-0349">Heme</keyword>
<feature type="binding site" description="axial binding residue" evidence="6">
    <location>
        <position position="1021"/>
    </location>
    <ligand>
        <name>heme</name>
        <dbReference type="ChEBI" id="CHEBI:30413"/>
    </ligand>
    <ligandPart>
        <name>Fe</name>
        <dbReference type="ChEBI" id="CHEBI:18248"/>
    </ligandPart>
</feature>
<keyword evidence="3 6" id="KW-0479">Metal-binding</keyword>
<dbReference type="PANTHER" id="PTHR24096">
    <property type="entry name" value="LONG-CHAIN-FATTY-ACID--COA LIGASE"/>
    <property type="match status" value="1"/>
</dbReference>
<comment type="cofactor">
    <cofactor evidence="1 6">
        <name>heme</name>
        <dbReference type="ChEBI" id="CHEBI:30413"/>
    </cofactor>
</comment>
<feature type="domain" description="AMP-dependent synthetase/ligase" evidence="7">
    <location>
        <begin position="18"/>
        <end position="401"/>
    </location>
</feature>
<dbReference type="Pfam" id="PF13193">
    <property type="entry name" value="AMP-binding_C"/>
    <property type="match status" value="1"/>
</dbReference>
<dbReference type="GO" id="GO:0005506">
    <property type="term" value="F:iron ion binding"/>
    <property type="evidence" value="ECO:0007669"/>
    <property type="project" value="InterPro"/>
</dbReference>
<accession>A0A438NC56</accession>
<comment type="similarity">
    <text evidence="2">Belongs to the cytochrome P450 family.</text>
</comment>
<reference evidence="9 10" key="1">
    <citation type="submission" date="2017-03" db="EMBL/GenBank/DDBJ databases">
        <title>Genomes of endolithic fungi from Antarctica.</title>
        <authorList>
            <person name="Coleine C."/>
            <person name="Masonjones S."/>
            <person name="Stajich J.E."/>
        </authorList>
    </citation>
    <scope>NUCLEOTIDE SEQUENCE [LARGE SCALE GENOMIC DNA]</scope>
    <source>
        <strain evidence="9 10">CCFEE 6314</strain>
    </source>
</reference>
<dbReference type="InterPro" id="IPR025110">
    <property type="entry name" value="AMP-bd_C"/>
</dbReference>